<dbReference type="Gene3D" id="2.60.40.180">
    <property type="entry name" value="Transthyretin/hydroxyisourate hydrolase domain"/>
    <property type="match status" value="1"/>
</dbReference>
<dbReference type="EC" id="3.5.2.17" evidence="7"/>
<feature type="domain" description="Transthyretin/hydroxyisourate hydrolase" evidence="8">
    <location>
        <begin position="1"/>
        <end position="111"/>
    </location>
</feature>
<sequence>MTSHVTTHVLDAVSGRPAEGIDVALWRVSEESAERLAAARTDTDGRVRDLGPEELAPGTYRVTFATGAYFAARGVETFYPSVTIDFFVEAGRDHYHVPCLLSPFAYSTYRGS</sequence>
<dbReference type="NCBIfam" id="TIGR02962">
    <property type="entry name" value="hdxy_isourate"/>
    <property type="match status" value="1"/>
</dbReference>
<dbReference type="RefSeq" id="WP_188522430.1">
    <property type="nucleotide sequence ID" value="NZ_BMDG01000003.1"/>
</dbReference>
<evidence type="ECO:0000256" key="7">
    <source>
        <dbReference type="RuleBase" id="RU361270"/>
    </source>
</evidence>
<dbReference type="InterPro" id="IPR036817">
    <property type="entry name" value="Transthyretin/HIU_hydrolase_sf"/>
</dbReference>
<dbReference type="PANTHER" id="PTHR10395">
    <property type="entry name" value="URICASE AND TRANSTHYRETIN-RELATED"/>
    <property type="match status" value="1"/>
</dbReference>
<dbReference type="CDD" id="cd05822">
    <property type="entry name" value="TLP_HIUase"/>
    <property type="match status" value="1"/>
</dbReference>
<dbReference type="Pfam" id="PF00576">
    <property type="entry name" value="Transthyretin"/>
    <property type="match status" value="1"/>
</dbReference>
<organism evidence="9 10">
    <name type="scientific">Isoptericola cucumis</name>
    <dbReference type="NCBI Taxonomy" id="1776856"/>
    <lineage>
        <taxon>Bacteria</taxon>
        <taxon>Bacillati</taxon>
        <taxon>Actinomycetota</taxon>
        <taxon>Actinomycetes</taxon>
        <taxon>Micrococcales</taxon>
        <taxon>Promicromonosporaceae</taxon>
        <taxon>Isoptericola</taxon>
    </lineage>
</organism>
<evidence type="ECO:0000259" key="8">
    <source>
        <dbReference type="SMART" id="SM00095"/>
    </source>
</evidence>
<dbReference type="InterPro" id="IPR023418">
    <property type="entry name" value="Thyroxine_BS"/>
</dbReference>
<reference evidence="10" key="1">
    <citation type="journal article" date="2019" name="Int. J. Syst. Evol. Microbiol.">
        <title>The Global Catalogue of Microorganisms (GCM) 10K type strain sequencing project: providing services to taxonomists for standard genome sequencing and annotation.</title>
        <authorList>
            <consortium name="The Broad Institute Genomics Platform"/>
            <consortium name="The Broad Institute Genome Sequencing Center for Infectious Disease"/>
            <person name="Wu L."/>
            <person name="Ma J."/>
        </authorList>
    </citation>
    <scope>NUCLEOTIDE SEQUENCE [LARGE SCALE GENOMIC DNA]</scope>
    <source>
        <strain evidence="10">CCM 8653</strain>
    </source>
</reference>
<evidence type="ECO:0000256" key="6">
    <source>
        <dbReference type="ARBA" id="ARBA00022801"/>
    </source>
</evidence>
<evidence type="ECO:0000256" key="4">
    <source>
        <dbReference type="ARBA" id="ARBA00011881"/>
    </source>
</evidence>
<dbReference type="PANTHER" id="PTHR10395:SF7">
    <property type="entry name" value="5-HYDROXYISOURATE HYDROLASE"/>
    <property type="match status" value="1"/>
</dbReference>
<dbReference type="PROSITE" id="PS00768">
    <property type="entry name" value="TRANSTHYRETIN_1"/>
    <property type="match status" value="1"/>
</dbReference>
<evidence type="ECO:0000313" key="10">
    <source>
        <dbReference type="Proteomes" id="UP000632535"/>
    </source>
</evidence>
<proteinExistence type="inferred from homology"/>
<evidence type="ECO:0000313" key="9">
    <source>
        <dbReference type="EMBL" id="GGI05884.1"/>
    </source>
</evidence>
<evidence type="ECO:0000256" key="1">
    <source>
        <dbReference type="ARBA" id="ARBA00001043"/>
    </source>
</evidence>
<comment type="catalytic activity">
    <reaction evidence="1 7">
        <text>5-hydroxyisourate + H2O = 5-hydroxy-2-oxo-4-ureido-2,5-dihydro-1H-imidazole-5-carboxylate + H(+)</text>
        <dbReference type="Rhea" id="RHEA:23736"/>
        <dbReference type="ChEBI" id="CHEBI:15377"/>
        <dbReference type="ChEBI" id="CHEBI:15378"/>
        <dbReference type="ChEBI" id="CHEBI:18072"/>
        <dbReference type="ChEBI" id="CHEBI:58639"/>
        <dbReference type="EC" id="3.5.2.17"/>
    </reaction>
</comment>
<dbReference type="InterPro" id="IPR023416">
    <property type="entry name" value="Transthyretin/HIU_hydrolase_d"/>
</dbReference>
<dbReference type="EMBL" id="BMDG01000003">
    <property type="protein sequence ID" value="GGI05884.1"/>
    <property type="molecule type" value="Genomic_DNA"/>
</dbReference>
<dbReference type="PRINTS" id="PR00189">
    <property type="entry name" value="TRNSTHYRETIN"/>
</dbReference>
<dbReference type="GO" id="GO:0016787">
    <property type="term" value="F:hydrolase activity"/>
    <property type="evidence" value="ECO:0007669"/>
    <property type="project" value="UniProtKB-KW"/>
</dbReference>
<dbReference type="SUPFAM" id="SSF49472">
    <property type="entry name" value="Transthyretin (synonym: prealbumin)"/>
    <property type="match status" value="1"/>
</dbReference>
<evidence type="ECO:0000256" key="2">
    <source>
        <dbReference type="ARBA" id="ARBA00002704"/>
    </source>
</evidence>
<dbReference type="InterPro" id="IPR014306">
    <property type="entry name" value="Hydroxyisourate_hydrolase"/>
</dbReference>
<keyword evidence="5 7" id="KW-0659">Purine metabolism</keyword>
<dbReference type="SMART" id="SM00095">
    <property type="entry name" value="TR_THY"/>
    <property type="match status" value="1"/>
</dbReference>
<comment type="caution">
    <text evidence="9">The sequence shown here is derived from an EMBL/GenBank/DDBJ whole genome shotgun (WGS) entry which is preliminary data.</text>
</comment>
<comment type="similarity">
    <text evidence="3 7">Belongs to the transthyretin family. 5-hydroxyisourate hydrolase subfamily.</text>
</comment>
<comment type="function">
    <text evidence="2">Catalyzes the hydrolysis of 5-hydroxyisourate (HIU) to 2-oxo-4-hydroxy-4-carboxy-5-ureidoimidazoline (OHCU).</text>
</comment>
<evidence type="ECO:0000256" key="5">
    <source>
        <dbReference type="ARBA" id="ARBA00022631"/>
    </source>
</evidence>
<keyword evidence="6 7" id="KW-0378">Hydrolase</keyword>
<accession>A0ABQ2B1X4</accession>
<dbReference type="InterPro" id="IPR000895">
    <property type="entry name" value="Transthyretin/HIU_hydrolase"/>
</dbReference>
<name>A0ABQ2B1X4_9MICO</name>
<comment type="subunit">
    <text evidence="4 7">Homotetramer.</text>
</comment>
<dbReference type="Proteomes" id="UP000632535">
    <property type="component" value="Unassembled WGS sequence"/>
</dbReference>
<gene>
    <name evidence="9" type="ORF">GCM10007368_08380</name>
</gene>
<protein>
    <recommendedName>
        <fullName evidence="7">5-hydroxyisourate hydrolase</fullName>
        <shortName evidence="7">HIU hydrolase</shortName>
        <shortName evidence="7">HIUHase</shortName>
        <ecNumber evidence="7">3.5.2.17</ecNumber>
    </recommendedName>
</protein>
<evidence type="ECO:0000256" key="3">
    <source>
        <dbReference type="ARBA" id="ARBA00009850"/>
    </source>
</evidence>
<keyword evidence="10" id="KW-1185">Reference proteome</keyword>